<dbReference type="EMBL" id="JBHSIY010000023">
    <property type="protein sequence ID" value="MFC4868947.1"/>
    <property type="molecule type" value="Genomic_DNA"/>
</dbReference>
<dbReference type="Proteomes" id="UP001595858">
    <property type="component" value="Unassembled WGS sequence"/>
</dbReference>
<evidence type="ECO:0000313" key="3">
    <source>
        <dbReference type="Proteomes" id="UP001595858"/>
    </source>
</evidence>
<gene>
    <name evidence="2" type="ORF">ACFPCZ_20120</name>
</gene>
<name>A0ABV9SRK6_9ACTN</name>
<dbReference type="RefSeq" id="WP_344146733.1">
    <property type="nucleotide sequence ID" value="NZ_BAAAQI010000018.1"/>
</dbReference>
<evidence type="ECO:0000313" key="2">
    <source>
        <dbReference type="EMBL" id="MFC4868947.1"/>
    </source>
</evidence>
<proteinExistence type="predicted"/>
<accession>A0ABV9SRK6</accession>
<keyword evidence="3" id="KW-1185">Reference proteome</keyword>
<comment type="caution">
    <text evidence="2">The sequence shown here is derived from an EMBL/GenBank/DDBJ whole genome shotgun (WGS) entry which is preliminary data.</text>
</comment>
<feature type="region of interest" description="Disordered" evidence="1">
    <location>
        <begin position="140"/>
        <end position="162"/>
    </location>
</feature>
<reference evidence="3" key="1">
    <citation type="journal article" date="2019" name="Int. J. Syst. Evol. Microbiol.">
        <title>The Global Catalogue of Microorganisms (GCM) 10K type strain sequencing project: providing services to taxonomists for standard genome sequencing and annotation.</title>
        <authorList>
            <consortium name="The Broad Institute Genomics Platform"/>
            <consortium name="The Broad Institute Genome Sequencing Center for Infectious Disease"/>
            <person name="Wu L."/>
            <person name="Ma J."/>
        </authorList>
    </citation>
    <scope>NUCLEOTIDE SEQUENCE [LARGE SCALE GENOMIC DNA]</scope>
    <source>
        <strain evidence="3">CGMCC 4.7304</strain>
    </source>
</reference>
<feature type="region of interest" description="Disordered" evidence="1">
    <location>
        <begin position="82"/>
        <end position="104"/>
    </location>
</feature>
<feature type="compositionally biased region" description="Basic and acidic residues" evidence="1">
    <location>
        <begin position="82"/>
        <end position="91"/>
    </location>
</feature>
<evidence type="ECO:0000256" key="1">
    <source>
        <dbReference type="SAM" id="MobiDB-lite"/>
    </source>
</evidence>
<sequence length="162" mass="16265">MPVRTSAHASDALPGEAADTAPNRPGRKVGDTPVGVLSTGPASLPRALLLRRLSDDLAYSARTPARVDDGAARGAPIVHTPAKEAVVKSDDGDAAGVRPAGGASTARRVLAVATRMQARTEGRGGLEPLLQDLKAEPGRRFACGTGETGAAPAAARSGTATA</sequence>
<feature type="region of interest" description="Disordered" evidence="1">
    <location>
        <begin position="1"/>
        <end position="41"/>
    </location>
</feature>
<feature type="compositionally biased region" description="Low complexity" evidence="1">
    <location>
        <begin position="142"/>
        <end position="162"/>
    </location>
</feature>
<protein>
    <submittedName>
        <fullName evidence="2">Uncharacterized protein</fullName>
    </submittedName>
</protein>
<organism evidence="2 3">
    <name type="scientific">Streptomonospora arabica</name>
    <dbReference type="NCBI Taxonomy" id="412417"/>
    <lineage>
        <taxon>Bacteria</taxon>
        <taxon>Bacillati</taxon>
        <taxon>Actinomycetota</taxon>
        <taxon>Actinomycetes</taxon>
        <taxon>Streptosporangiales</taxon>
        <taxon>Nocardiopsidaceae</taxon>
        <taxon>Streptomonospora</taxon>
    </lineage>
</organism>